<dbReference type="EMBL" id="BAJS01000016">
    <property type="protein sequence ID" value="GAK37248.1"/>
    <property type="molecule type" value="Genomic_DNA"/>
</dbReference>
<keyword evidence="6" id="KW-1185">Reference proteome</keyword>
<dbReference type="OrthoDB" id="9815825at2"/>
<dbReference type="PANTHER" id="PTHR43708:SF5">
    <property type="entry name" value="CONSERVED EXPRESSED OXIDOREDUCTASE (EUROFUNG)-RELATED"/>
    <property type="match status" value="1"/>
</dbReference>
<protein>
    <submittedName>
        <fullName evidence="5">Oxidoreductase</fullName>
    </submittedName>
</protein>
<evidence type="ECO:0000313" key="6">
    <source>
        <dbReference type="Proteomes" id="UP000027601"/>
    </source>
</evidence>
<dbReference type="InterPro" id="IPR051317">
    <property type="entry name" value="Gfo/Idh/MocA_oxidoreduct"/>
</dbReference>
<evidence type="ECO:0000256" key="1">
    <source>
        <dbReference type="ARBA" id="ARBA00010928"/>
    </source>
</evidence>
<dbReference type="AlphaFoldDB" id="A0A069D2W2"/>
<comment type="caution">
    <text evidence="5">The sequence shown here is derived from an EMBL/GenBank/DDBJ whole genome shotgun (WGS) entry which is preliminary data.</text>
</comment>
<evidence type="ECO:0000256" key="2">
    <source>
        <dbReference type="ARBA" id="ARBA00023002"/>
    </source>
</evidence>
<gene>
    <name evidence="5" type="ORF">JCM15093_2485</name>
</gene>
<dbReference type="InterPro" id="IPR036291">
    <property type="entry name" value="NAD(P)-bd_dom_sf"/>
</dbReference>
<dbReference type="SUPFAM" id="SSF51735">
    <property type="entry name" value="NAD(P)-binding Rossmann-fold domains"/>
    <property type="match status" value="1"/>
</dbReference>
<dbReference type="InterPro" id="IPR004104">
    <property type="entry name" value="Gfo/Idh/MocA-like_OxRdtase_C"/>
</dbReference>
<organism evidence="5 6">
    <name type="scientific">Bacteroides graminisolvens DSM 19988 = JCM 15093</name>
    <dbReference type="NCBI Taxonomy" id="1121097"/>
    <lineage>
        <taxon>Bacteria</taxon>
        <taxon>Pseudomonadati</taxon>
        <taxon>Bacteroidota</taxon>
        <taxon>Bacteroidia</taxon>
        <taxon>Bacteroidales</taxon>
        <taxon>Bacteroidaceae</taxon>
        <taxon>Bacteroides</taxon>
    </lineage>
</organism>
<name>A0A069D2W2_9BACE</name>
<feature type="domain" description="Gfo/Idh/MocA-like oxidoreductase C-terminal" evidence="4">
    <location>
        <begin position="133"/>
        <end position="349"/>
    </location>
</feature>
<keyword evidence="2" id="KW-0560">Oxidoreductase</keyword>
<dbReference type="RefSeq" id="WP_024996968.1">
    <property type="nucleotide sequence ID" value="NZ_BAJS01000016.1"/>
</dbReference>
<reference evidence="5 6" key="1">
    <citation type="journal article" date="2015" name="Microbes Environ.">
        <title>Distribution and evolution of nitrogen fixation genes in the phylum bacteroidetes.</title>
        <authorList>
            <person name="Inoue J."/>
            <person name="Oshima K."/>
            <person name="Suda W."/>
            <person name="Sakamoto M."/>
            <person name="Iino T."/>
            <person name="Noda S."/>
            <person name="Hongoh Y."/>
            <person name="Hattori M."/>
            <person name="Ohkuma M."/>
        </authorList>
    </citation>
    <scope>NUCLEOTIDE SEQUENCE [LARGE SCALE GENOMIC DNA]</scope>
    <source>
        <strain evidence="5 6">JCM 15093</strain>
    </source>
</reference>
<dbReference type="Proteomes" id="UP000027601">
    <property type="component" value="Unassembled WGS sequence"/>
</dbReference>
<comment type="similarity">
    <text evidence="1">Belongs to the Gfo/Idh/MocA family.</text>
</comment>
<dbReference type="PANTHER" id="PTHR43708">
    <property type="entry name" value="CONSERVED EXPRESSED OXIDOREDUCTASE (EUROFUNG)"/>
    <property type="match status" value="1"/>
</dbReference>
<dbReference type="GO" id="GO:0016491">
    <property type="term" value="F:oxidoreductase activity"/>
    <property type="evidence" value="ECO:0007669"/>
    <property type="project" value="UniProtKB-KW"/>
</dbReference>
<dbReference type="Pfam" id="PF02894">
    <property type="entry name" value="GFO_IDH_MocA_C"/>
    <property type="match status" value="1"/>
</dbReference>
<sequence>MEVIKTGLAAFGMSGQVFHAPFISSNPQFELSKIVERSKNLSKEKYPKAEIVRSFDELIADAQLELIIINTPDSTHYEYAKAALLAGKHVVIEKPITSNADQAKELVDIAKSKNLMISAYQNRRWDADFLAVKEILAKNLLGRVVEFESTFSRYRNFIKPGTWKETGELGGGLTYNIGSHLIDQAVRLFGLPEAVYADLGTVRTGGMVDDYFVIRFLRPALAPELKVSLKASYLMRTPEPRFVLHGTLGSFVKYGIDRQEEDLIAGKSPLEQNWGKEDEEFYGWLHTEADGREINTRYEGPAGNYGAFYENIYRHLRLNEALETDASEVLDVIRIIEAAYQSHKEERIIHLR</sequence>
<evidence type="ECO:0000259" key="3">
    <source>
        <dbReference type="Pfam" id="PF01408"/>
    </source>
</evidence>
<evidence type="ECO:0000259" key="4">
    <source>
        <dbReference type="Pfam" id="PF02894"/>
    </source>
</evidence>
<dbReference type="STRING" id="1121097.GCA_000428125_01020"/>
<accession>A0A069D2W2</accession>
<dbReference type="Pfam" id="PF01408">
    <property type="entry name" value="GFO_IDH_MocA"/>
    <property type="match status" value="1"/>
</dbReference>
<dbReference type="Gene3D" id="3.40.50.720">
    <property type="entry name" value="NAD(P)-binding Rossmann-like Domain"/>
    <property type="match status" value="1"/>
</dbReference>
<dbReference type="InterPro" id="IPR000683">
    <property type="entry name" value="Gfo/Idh/MocA-like_OxRdtase_N"/>
</dbReference>
<evidence type="ECO:0000313" key="5">
    <source>
        <dbReference type="EMBL" id="GAK37248.1"/>
    </source>
</evidence>
<dbReference type="eggNOG" id="COG0673">
    <property type="taxonomic scope" value="Bacteria"/>
</dbReference>
<proteinExistence type="inferred from homology"/>
<dbReference type="Gene3D" id="3.30.360.10">
    <property type="entry name" value="Dihydrodipicolinate Reductase, domain 2"/>
    <property type="match status" value="1"/>
</dbReference>
<dbReference type="GO" id="GO:0000166">
    <property type="term" value="F:nucleotide binding"/>
    <property type="evidence" value="ECO:0007669"/>
    <property type="project" value="InterPro"/>
</dbReference>
<feature type="domain" description="Gfo/Idh/MocA-like oxidoreductase N-terminal" evidence="3">
    <location>
        <begin position="10"/>
        <end position="119"/>
    </location>
</feature>